<accession>A0ABN8Q567</accession>
<sequence>MIEGEEVVSETESEYQGPVTIASQPLLSEERKQEIQAARRAIRQRAKRIAAKERASQRVLKRRIPKRVTGSNFDANGLNKEKLSENLDIATDVYIDRVDGAPCCRATLQLFKGGRDEALHQKRPSLLSFLRGNAKEKKQLQLTKPELYKYFEDVWQVRERHMNSQLPENYVFMLNLCQQPGCLHPLCGKDVTDSTWYDNGPPLTYVPVPIPDPRRPWGGDCNDCAGF</sequence>
<gene>
    <name evidence="2" type="ORF">PLOB_00002040</name>
</gene>
<organism evidence="2 3">
    <name type="scientific">Porites lobata</name>
    <dbReference type="NCBI Taxonomy" id="104759"/>
    <lineage>
        <taxon>Eukaryota</taxon>
        <taxon>Metazoa</taxon>
        <taxon>Cnidaria</taxon>
        <taxon>Anthozoa</taxon>
        <taxon>Hexacorallia</taxon>
        <taxon>Scleractinia</taxon>
        <taxon>Fungiina</taxon>
        <taxon>Poritidae</taxon>
        <taxon>Porites</taxon>
    </lineage>
</organism>
<feature type="region of interest" description="Disordered" evidence="1">
    <location>
        <begin position="1"/>
        <end position="22"/>
    </location>
</feature>
<dbReference type="EMBL" id="CALNXK010000106">
    <property type="protein sequence ID" value="CAH3156997.1"/>
    <property type="molecule type" value="Genomic_DNA"/>
</dbReference>
<reference evidence="2 3" key="1">
    <citation type="submission" date="2022-05" db="EMBL/GenBank/DDBJ databases">
        <authorList>
            <consortium name="Genoscope - CEA"/>
            <person name="William W."/>
        </authorList>
    </citation>
    <scope>NUCLEOTIDE SEQUENCE [LARGE SCALE GENOMIC DNA]</scope>
</reference>
<evidence type="ECO:0000313" key="2">
    <source>
        <dbReference type="EMBL" id="CAH3156997.1"/>
    </source>
</evidence>
<keyword evidence="3" id="KW-1185">Reference proteome</keyword>
<name>A0ABN8Q567_9CNID</name>
<feature type="compositionally biased region" description="Acidic residues" evidence="1">
    <location>
        <begin position="1"/>
        <end position="13"/>
    </location>
</feature>
<proteinExistence type="predicted"/>
<comment type="caution">
    <text evidence="2">The sequence shown here is derived from an EMBL/GenBank/DDBJ whole genome shotgun (WGS) entry which is preliminary data.</text>
</comment>
<evidence type="ECO:0000256" key="1">
    <source>
        <dbReference type="SAM" id="MobiDB-lite"/>
    </source>
</evidence>
<dbReference type="Proteomes" id="UP001159405">
    <property type="component" value="Unassembled WGS sequence"/>
</dbReference>
<protein>
    <submittedName>
        <fullName evidence="2">Uncharacterized protein</fullName>
    </submittedName>
</protein>
<evidence type="ECO:0000313" key="3">
    <source>
        <dbReference type="Proteomes" id="UP001159405"/>
    </source>
</evidence>